<dbReference type="PANTHER" id="PTHR46332">
    <property type="entry name" value="ASPARTATE BETA-HYDROXYLASE DOMAIN-CONTAINING PROTEIN 2"/>
    <property type="match status" value="1"/>
</dbReference>
<keyword evidence="2" id="KW-0223">Dioxygenase</keyword>
<dbReference type="Gene3D" id="2.60.120.330">
    <property type="entry name" value="B-lactam Antibiotic, Isopenicillin N Synthase, Chain"/>
    <property type="match status" value="1"/>
</dbReference>
<dbReference type="AlphaFoldDB" id="A0A5C1YRS1"/>
<dbReference type="GO" id="GO:0051213">
    <property type="term" value="F:dioxygenase activity"/>
    <property type="evidence" value="ECO:0007669"/>
    <property type="project" value="UniProtKB-KW"/>
</dbReference>
<dbReference type="KEGG" id="acek:FLP30_11615"/>
<dbReference type="Pfam" id="PF05118">
    <property type="entry name" value="Asp_Arg_Hydrox"/>
    <property type="match status" value="1"/>
</dbReference>
<dbReference type="SUPFAM" id="SSF51197">
    <property type="entry name" value="Clavaminate synthase-like"/>
    <property type="match status" value="1"/>
</dbReference>
<accession>A0A5C1YRS1</accession>
<reference evidence="5 6" key="1">
    <citation type="submission" date="2019-09" db="EMBL/GenBank/DDBJ databases">
        <title>Genome sequencing of strain KACC 21233.</title>
        <authorList>
            <person name="Heo J."/>
            <person name="Kim S.-J."/>
            <person name="Kim J.-S."/>
            <person name="Hong S.-B."/>
            <person name="Kwon S.-W."/>
        </authorList>
    </citation>
    <scope>NUCLEOTIDE SEQUENCE [LARGE SCALE GENOMIC DNA]</scope>
    <source>
        <strain evidence="5 6">KACC 21233</strain>
    </source>
</reference>
<dbReference type="PANTHER" id="PTHR46332:SF5">
    <property type="entry name" value="ASPARTATE BETA-HYDROXYLASE DOMAIN CONTAINING 2"/>
    <property type="match status" value="1"/>
</dbReference>
<evidence type="ECO:0000313" key="6">
    <source>
        <dbReference type="Proteomes" id="UP000324536"/>
    </source>
</evidence>
<evidence type="ECO:0000259" key="4">
    <source>
        <dbReference type="Pfam" id="PF05118"/>
    </source>
</evidence>
<evidence type="ECO:0000256" key="2">
    <source>
        <dbReference type="ARBA" id="ARBA00022964"/>
    </source>
</evidence>
<evidence type="ECO:0000313" key="5">
    <source>
        <dbReference type="EMBL" id="QEO18278.1"/>
    </source>
</evidence>
<dbReference type="InterPro" id="IPR027443">
    <property type="entry name" value="IPNS-like_sf"/>
</dbReference>
<keyword evidence="3" id="KW-0560">Oxidoreductase</keyword>
<sequence length="253" mass="29441">MSVIKEPTQKRLLGRKSLFQIGKDLRPRLDRLIMKDSLLSDQAVFDRNTFKWIGLLEQNWQQIRDEATRINTAEIPSLGEISPDHGRIAADRRWRSFFLTGYGYKRAENCARVPLTSTLIEQIPGLVTAVFSVLEAGCHIPRHYGMTKGMLTYHLPLKVPKDREHCWIQIEDKDGLKVHPWAEGQSLLFDDTYNHEVWNNTTEDRYVLLIQVQRPCRGLARIVLKTFLWAVRHSRFVQDIKQHLDNRRDTAAA</sequence>
<dbReference type="GO" id="GO:0016020">
    <property type="term" value="C:membrane"/>
    <property type="evidence" value="ECO:0007669"/>
    <property type="project" value="TreeGrafter"/>
</dbReference>
<gene>
    <name evidence="5" type="ORF">FLP30_11615</name>
</gene>
<protein>
    <submittedName>
        <fullName evidence="5">Aspartyl/asparaginyl beta-hydroxylase domain-containing protein</fullName>
    </submittedName>
</protein>
<dbReference type="Proteomes" id="UP000324536">
    <property type="component" value="Chromosome"/>
</dbReference>
<evidence type="ECO:0000256" key="1">
    <source>
        <dbReference type="ARBA" id="ARBA00007730"/>
    </source>
</evidence>
<dbReference type="OrthoDB" id="21665at2"/>
<name>A0A5C1YRS1_9PROT</name>
<keyword evidence="6" id="KW-1185">Reference proteome</keyword>
<dbReference type="InterPro" id="IPR007803">
    <property type="entry name" value="Asp/Arg/Pro-Hydrxlase"/>
</dbReference>
<evidence type="ECO:0000256" key="3">
    <source>
        <dbReference type="ARBA" id="ARBA00023002"/>
    </source>
</evidence>
<dbReference type="InterPro" id="IPR051821">
    <property type="entry name" value="Asp/Asn_beta-hydroxylase"/>
</dbReference>
<feature type="domain" description="Aspartyl/asparaginy/proline hydroxylase" evidence="4">
    <location>
        <begin position="57"/>
        <end position="215"/>
    </location>
</feature>
<comment type="similarity">
    <text evidence="1">Belongs to the aspartyl/asparaginyl beta-hydroxylase family.</text>
</comment>
<organism evidence="5 6">
    <name type="scientific">Acetobacter vaccinii</name>
    <dbReference type="NCBI Taxonomy" id="2592655"/>
    <lineage>
        <taxon>Bacteria</taxon>
        <taxon>Pseudomonadati</taxon>
        <taxon>Pseudomonadota</taxon>
        <taxon>Alphaproteobacteria</taxon>
        <taxon>Acetobacterales</taxon>
        <taxon>Acetobacteraceae</taxon>
        <taxon>Acetobacter</taxon>
    </lineage>
</organism>
<proteinExistence type="inferred from homology"/>
<dbReference type="EMBL" id="CP043506">
    <property type="protein sequence ID" value="QEO18278.1"/>
    <property type="molecule type" value="Genomic_DNA"/>
</dbReference>